<gene>
    <name evidence="1" type="ORF">GGR95_002469</name>
</gene>
<dbReference type="RefSeq" id="WP_184566178.1">
    <property type="nucleotide sequence ID" value="NZ_JACIEI010000008.1"/>
</dbReference>
<protein>
    <submittedName>
        <fullName evidence="1">Calcineurin-like phosphoesterase family protein</fullName>
    </submittedName>
</protein>
<dbReference type="EMBL" id="JACIEI010000008">
    <property type="protein sequence ID" value="MBB3994820.1"/>
    <property type="molecule type" value="Genomic_DNA"/>
</dbReference>
<comment type="caution">
    <text evidence="1">The sequence shown here is derived from an EMBL/GenBank/DDBJ whole genome shotgun (WGS) entry which is preliminary data.</text>
</comment>
<proteinExistence type="predicted"/>
<name>A0A7W6H0P6_9RHOB</name>
<dbReference type="Proteomes" id="UP000530268">
    <property type="component" value="Unassembled WGS sequence"/>
</dbReference>
<evidence type="ECO:0000313" key="2">
    <source>
        <dbReference type="Proteomes" id="UP000530268"/>
    </source>
</evidence>
<reference evidence="1 2" key="1">
    <citation type="submission" date="2020-08" db="EMBL/GenBank/DDBJ databases">
        <title>Genomic Encyclopedia of Type Strains, Phase IV (KMG-IV): sequencing the most valuable type-strain genomes for metagenomic binning, comparative biology and taxonomic classification.</title>
        <authorList>
            <person name="Goeker M."/>
        </authorList>
    </citation>
    <scope>NUCLEOTIDE SEQUENCE [LARGE SCALE GENOMIC DNA]</scope>
    <source>
        <strain evidence="1 2">DSM 102234</strain>
    </source>
</reference>
<sequence>MTEFVTGCTHFGHANIIKLANRPFADVDEMDRALIANWNAVVGAKDTVYHLGDFAFRGGPGEEYLKRLNGRIIRLQGNHDPNGWGRDYMRVKCNKTRAVLFHYPIEEWDGWFRGAVHLHCHTHSPNFVSGVRRGNVGVDATGFSPLKLEEAVARLAQ</sequence>
<dbReference type="InterPro" id="IPR029052">
    <property type="entry name" value="Metallo-depent_PP-like"/>
</dbReference>
<accession>A0A7W6H0P6</accession>
<dbReference type="SUPFAM" id="SSF56300">
    <property type="entry name" value="Metallo-dependent phosphatases"/>
    <property type="match status" value="1"/>
</dbReference>
<dbReference type="AlphaFoldDB" id="A0A7W6H0P6"/>
<evidence type="ECO:0000313" key="1">
    <source>
        <dbReference type="EMBL" id="MBB3994820.1"/>
    </source>
</evidence>
<organism evidence="1 2">
    <name type="scientific">Sulfitobacter undariae</name>
    <dbReference type="NCBI Taxonomy" id="1563671"/>
    <lineage>
        <taxon>Bacteria</taxon>
        <taxon>Pseudomonadati</taxon>
        <taxon>Pseudomonadota</taxon>
        <taxon>Alphaproteobacteria</taxon>
        <taxon>Rhodobacterales</taxon>
        <taxon>Roseobacteraceae</taxon>
        <taxon>Sulfitobacter</taxon>
    </lineage>
</organism>
<keyword evidence="2" id="KW-1185">Reference proteome</keyword>
<dbReference type="Gene3D" id="3.60.21.10">
    <property type="match status" value="1"/>
</dbReference>